<dbReference type="PANTHER" id="PTHR47027">
    <property type="entry name" value="REVERSE TRANSCRIPTASE DOMAIN-CONTAINING PROTEIN"/>
    <property type="match status" value="1"/>
</dbReference>
<evidence type="ECO:0000256" key="1">
    <source>
        <dbReference type="SAM" id="MobiDB-lite"/>
    </source>
</evidence>
<feature type="compositionally biased region" description="Polar residues" evidence="1">
    <location>
        <begin position="55"/>
        <end position="64"/>
    </location>
</feature>
<evidence type="ECO:0000313" key="2">
    <source>
        <dbReference type="EMBL" id="VVC34329.1"/>
    </source>
</evidence>
<organism evidence="2 3">
    <name type="scientific">Cinara cedri</name>
    <dbReference type="NCBI Taxonomy" id="506608"/>
    <lineage>
        <taxon>Eukaryota</taxon>
        <taxon>Metazoa</taxon>
        <taxon>Ecdysozoa</taxon>
        <taxon>Arthropoda</taxon>
        <taxon>Hexapoda</taxon>
        <taxon>Insecta</taxon>
        <taxon>Pterygota</taxon>
        <taxon>Neoptera</taxon>
        <taxon>Paraneoptera</taxon>
        <taxon>Hemiptera</taxon>
        <taxon>Sternorrhyncha</taxon>
        <taxon>Aphidomorpha</taxon>
        <taxon>Aphidoidea</taxon>
        <taxon>Aphididae</taxon>
        <taxon>Lachninae</taxon>
        <taxon>Cinara</taxon>
    </lineage>
</organism>
<evidence type="ECO:0008006" key="4">
    <source>
        <dbReference type="Google" id="ProtNLM"/>
    </source>
</evidence>
<evidence type="ECO:0000313" key="3">
    <source>
        <dbReference type="Proteomes" id="UP000325440"/>
    </source>
</evidence>
<dbReference type="AlphaFoldDB" id="A0A5E4MV82"/>
<name>A0A5E4MV82_9HEMI</name>
<dbReference type="Proteomes" id="UP000325440">
    <property type="component" value="Unassembled WGS sequence"/>
</dbReference>
<dbReference type="PANTHER" id="PTHR47027:SF29">
    <property type="entry name" value="C2H2-TYPE DOMAIN-CONTAINING PROTEIN"/>
    <property type="match status" value="1"/>
</dbReference>
<feature type="region of interest" description="Disordered" evidence="1">
    <location>
        <begin position="52"/>
        <end position="71"/>
    </location>
</feature>
<dbReference type="EMBL" id="CABPRJ010000991">
    <property type="protein sequence ID" value="VVC34329.1"/>
    <property type="molecule type" value="Genomic_DNA"/>
</dbReference>
<keyword evidence="3" id="KW-1185">Reference proteome</keyword>
<gene>
    <name evidence="2" type="ORF">CINCED_3A009361</name>
</gene>
<sequence>METFIKVKVGSSETDPILVKSGLRQGDSMSPVPISVRGRFSINGRITKRTEITVRPSTKNGSENRTTDKRNKTEYMVVGRRETAGVYPSLNVRNYVFNRAKQFKYLGSVITEKNEIAKEISARILAGNRVYYGLAKPLGSRSLSRELKIQLYMTLLRPVITYGAETWPLRK</sequence>
<dbReference type="OrthoDB" id="6625104at2759"/>
<proteinExistence type="predicted"/>
<accession>A0A5E4MV82</accession>
<reference evidence="2 3" key="1">
    <citation type="submission" date="2019-08" db="EMBL/GenBank/DDBJ databases">
        <authorList>
            <person name="Alioto T."/>
            <person name="Alioto T."/>
            <person name="Gomez Garrido J."/>
        </authorList>
    </citation>
    <scope>NUCLEOTIDE SEQUENCE [LARGE SCALE GENOMIC DNA]</scope>
</reference>
<protein>
    <recommendedName>
        <fullName evidence="4">Reverse transcriptase domain</fullName>
    </recommendedName>
</protein>